<feature type="domain" description="Kinesin motor" evidence="2">
    <location>
        <begin position="1"/>
        <end position="138"/>
    </location>
</feature>
<dbReference type="GO" id="GO:0005524">
    <property type="term" value="F:ATP binding"/>
    <property type="evidence" value="ECO:0007669"/>
    <property type="project" value="InterPro"/>
</dbReference>
<dbReference type="GO" id="GO:0005819">
    <property type="term" value="C:spindle"/>
    <property type="evidence" value="ECO:0007669"/>
    <property type="project" value="TreeGrafter"/>
</dbReference>
<dbReference type="GO" id="GO:0005874">
    <property type="term" value="C:microtubule"/>
    <property type="evidence" value="ECO:0007669"/>
    <property type="project" value="TreeGrafter"/>
</dbReference>
<dbReference type="GO" id="GO:0008017">
    <property type="term" value="F:microtubule binding"/>
    <property type="evidence" value="ECO:0007669"/>
    <property type="project" value="InterPro"/>
</dbReference>
<keyword evidence="4" id="KW-1185">Reference proteome</keyword>
<dbReference type="OrthoDB" id="3176171at2759"/>
<dbReference type="Gene3D" id="3.40.850.10">
    <property type="entry name" value="Kinesin motor domain"/>
    <property type="match status" value="1"/>
</dbReference>
<dbReference type="RefSeq" id="XP_056507459.1">
    <property type="nucleotide sequence ID" value="XM_056659166.1"/>
</dbReference>
<proteinExistence type="inferred from homology"/>
<dbReference type="Pfam" id="PF00225">
    <property type="entry name" value="Kinesin"/>
    <property type="match status" value="1"/>
</dbReference>
<gene>
    <name evidence="3" type="ORF">NUU61_008641</name>
</gene>
<evidence type="ECO:0000259" key="2">
    <source>
        <dbReference type="PROSITE" id="PS50067"/>
    </source>
</evidence>
<reference evidence="3" key="1">
    <citation type="submission" date="2022-11" db="EMBL/GenBank/DDBJ databases">
        <authorList>
            <person name="Petersen C."/>
        </authorList>
    </citation>
    <scope>NUCLEOTIDE SEQUENCE</scope>
    <source>
        <strain evidence="3">IBT 34128</strain>
    </source>
</reference>
<name>A0A9W9JWX1_9EURO</name>
<comment type="caution">
    <text evidence="1">Lacks conserved residue(s) required for the propagation of feature annotation.</text>
</comment>
<dbReference type="EMBL" id="JAPMSZ010000011">
    <property type="protein sequence ID" value="KAJ5084062.1"/>
    <property type="molecule type" value="Genomic_DNA"/>
</dbReference>
<dbReference type="GO" id="GO:0007018">
    <property type="term" value="P:microtubule-based movement"/>
    <property type="evidence" value="ECO:0007669"/>
    <property type="project" value="InterPro"/>
</dbReference>
<dbReference type="SUPFAM" id="SSF52540">
    <property type="entry name" value="P-loop containing nucleoside triphosphate hydrolases"/>
    <property type="match status" value="1"/>
</dbReference>
<dbReference type="InterPro" id="IPR027417">
    <property type="entry name" value="P-loop_NTPase"/>
</dbReference>
<evidence type="ECO:0000313" key="3">
    <source>
        <dbReference type="EMBL" id="KAJ5084062.1"/>
    </source>
</evidence>
<sequence>MILLRARHAVCRIRIEHPSADILEDGFLYLIDLAGSEAARDIAAHTSNRMKETREINVSLSTLKDCIRGMAAMDLSSGKTSKRPYIPFQHSMLTKVLKHLFDPTGHRNCRTAVIACINPSLSEQSLAVVLCPQMAVGDHVKHVFGNTVSQTEAQEGGQNPSETTASRYLCALILSGTLAGAFEVHLWRQVVIDVKQMEAEVLLEYDAATRYCYATM</sequence>
<dbReference type="PANTHER" id="PTHR24115">
    <property type="entry name" value="KINESIN-RELATED"/>
    <property type="match status" value="1"/>
</dbReference>
<dbReference type="GeneID" id="81398335"/>
<dbReference type="Proteomes" id="UP001141434">
    <property type="component" value="Unassembled WGS sequence"/>
</dbReference>
<reference evidence="3" key="2">
    <citation type="journal article" date="2023" name="IMA Fungus">
        <title>Comparative genomic study of the Penicillium genus elucidates a diverse pangenome and 15 lateral gene transfer events.</title>
        <authorList>
            <person name="Petersen C."/>
            <person name="Sorensen T."/>
            <person name="Nielsen M.R."/>
            <person name="Sondergaard T.E."/>
            <person name="Sorensen J.L."/>
            <person name="Fitzpatrick D.A."/>
            <person name="Frisvad J.C."/>
            <person name="Nielsen K.L."/>
        </authorList>
    </citation>
    <scope>NUCLEOTIDE SEQUENCE</scope>
    <source>
        <strain evidence="3">IBT 34128</strain>
    </source>
</reference>
<dbReference type="GO" id="GO:0003777">
    <property type="term" value="F:microtubule motor activity"/>
    <property type="evidence" value="ECO:0007669"/>
    <property type="project" value="InterPro"/>
</dbReference>
<accession>A0A9W9JWX1</accession>
<dbReference type="GO" id="GO:0005871">
    <property type="term" value="C:kinesin complex"/>
    <property type="evidence" value="ECO:0007669"/>
    <property type="project" value="TreeGrafter"/>
</dbReference>
<evidence type="ECO:0000256" key="1">
    <source>
        <dbReference type="PROSITE-ProRule" id="PRU00283"/>
    </source>
</evidence>
<dbReference type="PROSITE" id="PS50067">
    <property type="entry name" value="KINESIN_MOTOR_2"/>
    <property type="match status" value="1"/>
</dbReference>
<comment type="caution">
    <text evidence="3">The sequence shown here is derived from an EMBL/GenBank/DDBJ whole genome shotgun (WGS) entry which is preliminary data.</text>
</comment>
<organism evidence="3 4">
    <name type="scientific">Penicillium alfredii</name>
    <dbReference type="NCBI Taxonomy" id="1506179"/>
    <lineage>
        <taxon>Eukaryota</taxon>
        <taxon>Fungi</taxon>
        <taxon>Dikarya</taxon>
        <taxon>Ascomycota</taxon>
        <taxon>Pezizomycotina</taxon>
        <taxon>Eurotiomycetes</taxon>
        <taxon>Eurotiomycetidae</taxon>
        <taxon>Eurotiales</taxon>
        <taxon>Aspergillaceae</taxon>
        <taxon>Penicillium</taxon>
    </lineage>
</organism>
<dbReference type="PANTHER" id="PTHR24115:SF0">
    <property type="entry name" value="FI21273P1-RELATED"/>
    <property type="match status" value="1"/>
</dbReference>
<comment type="similarity">
    <text evidence="1">Belongs to the TRAFAC class myosin-kinesin ATPase superfamily. Kinesin family.</text>
</comment>
<dbReference type="InterPro" id="IPR001752">
    <property type="entry name" value="Kinesin_motor_dom"/>
</dbReference>
<evidence type="ECO:0000313" key="4">
    <source>
        <dbReference type="Proteomes" id="UP001141434"/>
    </source>
</evidence>
<dbReference type="GO" id="GO:0016887">
    <property type="term" value="F:ATP hydrolysis activity"/>
    <property type="evidence" value="ECO:0007669"/>
    <property type="project" value="TreeGrafter"/>
</dbReference>
<dbReference type="InterPro" id="IPR036961">
    <property type="entry name" value="Kinesin_motor_dom_sf"/>
</dbReference>
<dbReference type="InterPro" id="IPR027640">
    <property type="entry name" value="Kinesin-like_fam"/>
</dbReference>
<protein>
    <submittedName>
        <fullName evidence="3">Diatom spindle kinesin-1</fullName>
    </submittedName>
</protein>
<dbReference type="AlphaFoldDB" id="A0A9W9JWX1"/>